<sequence>MSNLNTFLSSIVPILPERVTVFFFDDTGFKIDSIVGSGALGRIFKGLRVKGSAESLILSIFGFQQGY</sequence>
<name>A0ABR2ZRG2_9AGAR</name>
<keyword evidence="2" id="KW-1185">Reference proteome</keyword>
<organism evidence="1 2">
    <name type="scientific">Marasmius tenuissimus</name>
    <dbReference type="NCBI Taxonomy" id="585030"/>
    <lineage>
        <taxon>Eukaryota</taxon>
        <taxon>Fungi</taxon>
        <taxon>Dikarya</taxon>
        <taxon>Basidiomycota</taxon>
        <taxon>Agaricomycotina</taxon>
        <taxon>Agaricomycetes</taxon>
        <taxon>Agaricomycetidae</taxon>
        <taxon>Agaricales</taxon>
        <taxon>Marasmiineae</taxon>
        <taxon>Marasmiaceae</taxon>
        <taxon>Marasmius</taxon>
    </lineage>
</organism>
<dbReference type="EMBL" id="JBBXMP010000078">
    <property type="protein sequence ID" value="KAL0063599.1"/>
    <property type="molecule type" value="Genomic_DNA"/>
</dbReference>
<gene>
    <name evidence="1" type="ORF">AAF712_009520</name>
</gene>
<accession>A0ABR2ZRG2</accession>
<reference evidence="1 2" key="1">
    <citation type="submission" date="2024-05" db="EMBL/GenBank/DDBJ databases">
        <title>A draft genome resource for the thread blight pathogen Marasmius tenuissimus strain MS-2.</title>
        <authorList>
            <person name="Yulfo-Soto G.E."/>
            <person name="Baruah I.K."/>
            <person name="Amoako-Attah I."/>
            <person name="Bukari Y."/>
            <person name="Meinhardt L.W."/>
            <person name="Bailey B.A."/>
            <person name="Cohen S.P."/>
        </authorList>
    </citation>
    <scope>NUCLEOTIDE SEQUENCE [LARGE SCALE GENOMIC DNA]</scope>
    <source>
        <strain evidence="1 2">MS-2</strain>
    </source>
</reference>
<evidence type="ECO:0000313" key="1">
    <source>
        <dbReference type="EMBL" id="KAL0063599.1"/>
    </source>
</evidence>
<dbReference type="Proteomes" id="UP001437256">
    <property type="component" value="Unassembled WGS sequence"/>
</dbReference>
<evidence type="ECO:0000313" key="2">
    <source>
        <dbReference type="Proteomes" id="UP001437256"/>
    </source>
</evidence>
<proteinExistence type="predicted"/>
<protein>
    <submittedName>
        <fullName evidence="1">Uncharacterized protein</fullName>
    </submittedName>
</protein>
<comment type="caution">
    <text evidence="1">The sequence shown here is derived from an EMBL/GenBank/DDBJ whole genome shotgun (WGS) entry which is preliminary data.</text>
</comment>